<comment type="caution">
    <text evidence="1">The sequence shown here is derived from an EMBL/GenBank/DDBJ whole genome shotgun (WGS) entry which is preliminary data.</text>
</comment>
<reference evidence="1" key="2">
    <citation type="journal article" date="2021" name="PeerJ">
        <title>Extensive microbial diversity within the chicken gut microbiome revealed by metagenomics and culture.</title>
        <authorList>
            <person name="Gilroy R."/>
            <person name="Ravi A."/>
            <person name="Getino M."/>
            <person name="Pursley I."/>
            <person name="Horton D.L."/>
            <person name="Alikhan N.F."/>
            <person name="Baker D."/>
            <person name="Gharbi K."/>
            <person name="Hall N."/>
            <person name="Watson M."/>
            <person name="Adriaenssens E.M."/>
            <person name="Foster-Nyarko E."/>
            <person name="Jarju S."/>
            <person name="Secka A."/>
            <person name="Antonio M."/>
            <person name="Oren A."/>
            <person name="Chaudhuri R.R."/>
            <person name="La Ragione R."/>
            <person name="Hildebrand F."/>
            <person name="Pallen M.J."/>
        </authorList>
    </citation>
    <scope>NUCLEOTIDE SEQUENCE</scope>
    <source>
        <strain evidence="1">G3-3990</strain>
    </source>
</reference>
<sequence length="222" mass="25082">MQPIQLLLSQPSEPIAPCASRFWGNPDLPADMDYPTYMDSEGQPCEYQFICQINLAEVAPYDTQQRLPHKGLLSFFAKIDHYLGDFDNPDFIGSCISNTDDVCVLYFPEVGLPGPHEGFEAMVLVNTDEQPINPAELCIRFSNRPAGPYAEEHALFAHPTHREWETWDHPFEHWQILLQIDSCEGADFQLNFMDCGVLDFLIDPNDLAAADFSKVRGIVLST</sequence>
<dbReference type="InterPro" id="IPR035948">
    <property type="entry name" value="YwqG-like_sf"/>
</dbReference>
<dbReference type="EMBL" id="JADIMG010000058">
    <property type="protein sequence ID" value="MBO8459846.1"/>
    <property type="molecule type" value="Genomic_DNA"/>
</dbReference>
<dbReference type="Proteomes" id="UP000823641">
    <property type="component" value="Unassembled WGS sequence"/>
</dbReference>
<accession>A0A9D9HTE2</accession>
<protein>
    <submittedName>
        <fullName evidence="1">DUF1963 domain-containing protein</fullName>
    </submittedName>
</protein>
<dbReference type="Gene3D" id="2.30.320.10">
    <property type="entry name" value="YwqG-like"/>
    <property type="match status" value="1"/>
</dbReference>
<evidence type="ECO:0000313" key="2">
    <source>
        <dbReference type="Proteomes" id="UP000823641"/>
    </source>
</evidence>
<dbReference type="PANTHER" id="PTHR36436">
    <property type="entry name" value="SLL5081 PROTEIN"/>
    <property type="match status" value="1"/>
</dbReference>
<dbReference type="PANTHER" id="PTHR36436:SF6">
    <property type="entry name" value="SLL5081 PROTEIN"/>
    <property type="match status" value="1"/>
</dbReference>
<name>A0A9D9HTE2_9BACT</name>
<proteinExistence type="predicted"/>
<dbReference type="InterPro" id="IPR015315">
    <property type="entry name" value="DUF1963"/>
</dbReference>
<organism evidence="1 2">
    <name type="scientific">Candidatus Gallipaludibacter merdavium</name>
    <dbReference type="NCBI Taxonomy" id="2840839"/>
    <lineage>
        <taxon>Bacteria</taxon>
        <taxon>Pseudomonadati</taxon>
        <taxon>Bacteroidota</taxon>
        <taxon>Bacteroidia</taxon>
        <taxon>Bacteroidales</taxon>
        <taxon>Candidatus Gallipaludibacter</taxon>
    </lineage>
</organism>
<evidence type="ECO:0000313" key="1">
    <source>
        <dbReference type="EMBL" id="MBO8459846.1"/>
    </source>
</evidence>
<dbReference type="Pfam" id="PF09234">
    <property type="entry name" value="DUF1963"/>
    <property type="match status" value="1"/>
</dbReference>
<dbReference type="SUPFAM" id="SSF103032">
    <property type="entry name" value="Hypothetical protein YwqG"/>
    <property type="match status" value="1"/>
</dbReference>
<reference evidence="1" key="1">
    <citation type="submission" date="2020-10" db="EMBL/GenBank/DDBJ databases">
        <authorList>
            <person name="Gilroy R."/>
        </authorList>
    </citation>
    <scope>NUCLEOTIDE SEQUENCE</scope>
    <source>
        <strain evidence="1">G3-3990</strain>
    </source>
</reference>
<dbReference type="AlphaFoldDB" id="A0A9D9HTE2"/>
<gene>
    <name evidence="1" type="ORF">IAA73_05875</name>
</gene>